<protein>
    <recommendedName>
        <fullName evidence="3">Reverse transcriptase domain-containing protein</fullName>
    </recommendedName>
</protein>
<dbReference type="Gene3D" id="3.10.10.10">
    <property type="entry name" value="HIV Type 1 Reverse Transcriptase, subunit A, domain 1"/>
    <property type="match status" value="1"/>
</dbReference>
<dbReference type="InterPro" id="IPR043502">
    <property type="entry name" value="DNA/RNA_pol_sf"/>
</dbReference>
<dbReference type="Proteomes" id="UP000069940">
    <property type="component" value="Unassembled WGS sequence"/>
</dbReference>
<dbReference type="InterPro" id="IPR050951">
    <property type="entry name" value="Retrovirus_Pol_polyprotein"/>
</dbReference>
<proteinExistence type="predicted"/>
<dbReference type="CDD" id="cd01647">
    <property type="entry name" value="RT_LTR"/>
    <property type="match status" value="1"/>
</dbReference>
<dbReference type="SUPFAM" id="SSF56672">
    <property type="entry name" value="DNA/RNA polymerases"/>
    <property type="match status" value="1"/>
</dbReference>
<evidence type="ECO:0008006" key="3">
    <source>
        <dbReference type="Google" id="ProtNLM"/>
    </source>
</evidence>
<dbReference type="InterPro" id="IPR043128">
    <property type="entry name" value="Rev_trsase/Diguanyl_cyclase"/>
</dbReference>
<dbReference type="RefSeq" id="XP_062708310.1">
    <property type="nucleotide sequence ID" value="XM_062852326.1"/>
</dbReference>
<reference evidence="1" key="2">
    <citation type="submission" date="2025-05" db="UniProtKB">
        <authorList>
            <consortium name="EnsemblMetazoa"/>
        </authorList>
    </citation>
    <scope>IDENTIFICATION</scope>
    <source>
        <strain evidence="1">Foshan</strain>
    </source>
</reference>
<accession>A0ABM1Z0E4</accession>
<reference evidence="2" key="1">
    <citation type="journal article" date="2015" name="Proc. Natl. Acad. Sci. U.S.A.">
        <title>Genome sequence of the Asian Tiger mosquito, Aedes albopictus, reveals insights into its biology, genetics, and evolution.</title>
        <authorList>
            <person name="Chen X.G."/>
            <person name="Jiang X."/>
            <person name="Gu J."/>
            <person name="Xu M."/>
            <person name="Wu Y."/>
            <person name="Deng Y."/>
            <person name="Zhang C."/>
            <person name="Bonizzoni M."/>
            <person name="Dermauw W."/>
            <person name="Vontas J."/>
            <person name="Armbruster P."/>
            <person name="Huang X."/>
            <person name="Yang Y."/>
            <person name="Zhang H."/>
            <person name="He W."/>
            <person name="Peng H."/>
            <person name="Liu Y."/>
            <person name="Wu K."/>
            <person name="Chen J."/>
            <person name="Lirakis M."/>
            <person name="Topalis P."/>
            <person name="Van Leeuwen T."/>
            <person name="Hall A.B."/>
            <person name="Jiang X."/>
            <person name="Thorpe C."/>
            <person name="Mueller R.L."/>
            <person name="Sun C."/>
            <person name="Waterhouse R.M."/>
            <person name="Yan G."/>
            <person name="Tu Z.J."/>
            <person name="Fang X."/>
            <person name="James A.A."/>
        </authorList>
    </citation>
    <scope>NUCLEOTIDE SEQUENCE [LARGE SCALE GENOMIC DNA]</scope>
    <source>
        <strain evidence="2">Foshan</strain>
    </source>
</reference>
<organism evidence="1 2">
    <name type="scientific">Aedes albopictus</name>
    <name type="common">Asian tiger mosquito</name>
    <name type="synonym">Stegomyia albopicta</name>
    <dbReference type="NCBI Taxonomy" id="7160"/>
    <lineage>
        <taxon>Eukaryota</taxon>
        <taxon>Metazoa</taxon>
        <taxon>Ecdysozoa</taxon>
        <taxon>Arthropoda</taxon>
        <taxon>Hexapoda</taxon>
        <taxon>Insecta</taxon>
        <taxon>Pterygota</taxon>
        <taxon>Neoptera</taxon>
        <taxon>Endopterygota</taxon>
        <taxon>Diptera</taxon>
        <taxon>Nematocera</taxon>
        <taxon>Culicoidea</taxon>
        <taxon>Culicidae</taxon>
        <taxon>Culicinae</taxon>
        <taxon>Aedini</taxon>
        <taxon>Aedes</taxon>
        <taxon>Stegomyia</taxon>
    </lineage>
</organism>
<evidence type="ECO:0000313" key="2">
    <source>
        <dbReference type="Proteomes" id="UP000069940"/>
    </source>
</evidence>
<name>A0ABM1Z0E4_AEDAL</name>
<dbReference type="PANTHER" id="PTHR37984:SF5">
    <property type="entry name" value="PROTEIN NYNRIN-LIKE"/>
    <property type="match status" value="1"/>
</dbReference>
<sequence length="120" mass="13616">MHVLPIARSDPRLMKILNRLQNNGIISPVRFSDWVAPTVVVRKADNVSVRVCGDYSTDLNDAMECDRHPLPHPADLFAELAGARCFTHLDLSDAYLQVEVEEESRKLLTVNTHRGLFQYN</sequence>
<dbReference type="Gene3D" id="3.30.70.270">
    <property type="match status" value="1"/>
</dbReference>
<dbReference type="EnsemblMetazoa" id="AALFPA23_013796.R20016">
    <property type="protein sequence ID" value="AALFPA23_013796.P20016"/>
    <property type="gene ID" value="AALFPA23_013796"/>
</dbReference>
<dbReference type="GeneID" id="134288218"/>
<dbReference type="PANTHER" id="PTHR37984">
    <property type="entry name" value="PROTEIN CBG26694"/>
    <property type="match status" value="1"/>
</dbReference>
<evidence type="ECO:0000313" key="1">
    <source>
        <dbReference type="EnsemblMetazoa" id="AALFPA23_013796.P20016"/>
    </source>
</evidence>
<keyword evidence="2" id="KW-1185">Reference proteome</keyword>